<accession>A0A1Y0HSD9</accession>
<feature type="transmembrane region" description="Helical" evidence="1">
    <location>
        <begin position="59"/>
        <end position="82"/>
    </location>
</feature>
<keyword evidence="1" id="KW-0472">Membrane</keyword>
<sequence length="147" mass="16337">MPIAFTVAALVGTHVENAISRVRRSPSRARFTVWTTFWRGESVPAGDAMELPARAATGMLPFVVPGFWVIAVVLSVVELLWLPWLPGWIVNTLTFIPGVLFAHALVISLSSRQLEAWRVGRSWWLLSWPVELGYLAALAVLFWAIQG</sequence>
<dbReference type="KEGG" id="cceu:CBR64_00555"/>
<dbReference type="Proteomes" id="UP000196228">
    <property type="component" value="Chromosome"/>
</dbReference>
<organism evidence="2 4">
    <name type="scientific">Cellulosimicrobium cellulans</name>
    <name type="common">Arthrobacter luteus</name>
    <dbReference type="NCBI Taxonomy" id="1710"/>
    <lineage>
        <taxon>Bacteria</taxon>
        <taxon>Bacillati</taxon>
        <taxon>Actinomycetota</taxon>
        <taxon>Actinomycetes</taxon>
        <taxon>Micrococcales</taxon>
        <taxon>Promicromonosporaceae</taxon>
        <taxon>Cellulosimicrobium</taxon>
    </lineage>
</organism>
<dbReference type="EMBL" id="CP021383">
    <property type="protein sequence ID" value="ARU52170.1"/>
    <property type="molecule type" value="Genomic_DNA"/>
</dbReference>
<gene>
    <name evidence="2" type="ORF">CBR64_00555</name>
    <name evidence="3" type="ORF">CBR64_12575</name>
</gene>
<name>A0A1Y0HSD9_CELCE</name>
<keyword evidence="1" id="KW-0812">Transmembrane</keyword>
<keyword evidence="1" id="KW-1133">Transmembrane helix</keyword>
<feature type="transmembrane region" description="Helical" evidence="1">
    <location>
        <begin position="88"/>
        <end position="111"/>
    </location>
</feature>
<evidence type="ECO:0000313" key="2">
    <source>
        <dbReference type="EMBL" id="ARU50224.1"/>
    </source>
</evidence>
<dbReference type="KEGG" id="cceu:CBR64_12575"/>
<protein>
    <submittedName>
        <fullName evidence="2">Uncharacterized protein</fullName>
    </submittedName>
</protein>
<feature type="transmembrane region" description="Helical" evidence="1">
    <location>
        <begin position="123"/>
        <end position="145"/>
    </location>
</feature>
<evidence type="ECO:0000256" key="1">
    <source>
        <dbReference type="SAM" id="Phobius"/>
    </source>
</evidence>
<evidence type="ECO:0000313" key="3">
    <source>
        <dbReference type="EMBL" id="ARU52170.1"/>
    </source>
</evidence>
<dbReference type="AlphaFoldDB" id="A0A1Y0HSD9"/>
<dbReference type="EMBL" id="CP021383">
    <property type="protein sequence ID" value="ARU50224.1"/>
    <property type="molecule type" value="Genomic_DNA"/>
</dbReference>
<proteinExistence type="predicted"/>
<evidence type="ECO:0000313" key="4">
    <source>
        <dbReference type="Proteomes" id="UP000196228"/>
    </source>
</evidence>
<reference evidence="2 4" key="1">
    <citation type="submission" date="2017-05" db="EMBL/GenBank/DDBJ databases">
        <authorList>
            <person name="Song R."/>
            <person name="Chenine A.L."/>
            <person name="Ruprecht R.M."/>
        </authorList>
    </citation>
    <scope>NUCLEOTIDE SEQUENCE [LARGE SCALE GENOMIC DNA]</scope>
    <source>
        <strain evidence="2 4">PSBB019</strain>
    </source>
</reference>